<comment type="caution">
    <text evidence="1">The sequence shown here is derived from an EMBL/GenBank/DDBJ whole genome shotgun (WGS) entry which is preliminary data.</text>
</comment>
<organism evidence="1 2">
    <name type="scientific">Stenotrophomonas beteli</name>
    <dbReference type="NCBI Taxonomy" id="3384461"/>
    <lineage>
        <taxon>Bacteria</taxon>
        <taxon>Pseudomonadati</taxon>
        <taxon>Pseudomonadota</taxon>
        <taxon>Gammaproteobacteria</taxon>
        <taxon>Lysobacterales</taxon>
        <taxon>Lysobacteraceae</taxon>
        <taxon>Stenotrophomonas</taxon>
        <taxon>Stenotrophomonas maltophilia group</taxon>
    </lineage>
</organism>
<evidence type="ECO:0008006" key="3">
    <source>
        <dbReference type="Google" id="ProtNLM"/>
    </source>
</evidence>
<dbReference type="PANTHER" id="PTHR30348">
    <property type="entry name" value="UNCHARACTERIZED PROTEIN YECE"/>
    <property type="match status" value="1"/>
</dbReference>
<dbReference type="AlphaFoldDB" id="A0A0R0BE39"/>
<evidence type="ECO:0000313" key="2">
    <source>
        <dbReference type="Proteomes" id="UP000051757"/>
    </source>
</evidence>
<dbReference type="InterPro" id="IPR002763">
    <property type="entry name" value="DUF72"/>
</dbReference>
<protein>
    <recommendedName>
        <fullName evidence="3">DUF72 domain-containing protein</fullName>
    </recommendedName>
</protein>
<dbReference type="OrthoDB" id="9780310at2"/>
<dbReference type="InterPro" id="IPR036520">
    <property type="entry name" value="UPF0759_sf"/>
</dbReference>
<dbReference type="EMBL" id="LLXV01000014">
    <property type="protein sequence ID" value="KRG52642.1"/>
    <property type="molecule type" value="Genomic_DNA"/>
</dbReference>
<dbReference type="PANTHER" id="PTHR30348:SF14">
    <property type="entry name" value="BLR8050 PROTEIN"/>
    <property type="match status" value="1"/>
</dbReference>
<dbReference type="Proteomes" id="UP000051757">
    <property type="component" value="Unassembled WGS sequence"/>
</dbReference>
<accession>A0A0R0BE39</accession>
<dbReference type="Gene3D" id="3.20.20.410">
    <property type="entry name" value="Protein of unknown function UPF0759"/>
    <property type="match status" value="1"/>
</dbReference>
<dbReference type="SUPFAM" id="SSF117396">
    <property type="entry name" value="TM1631-like"/>
    <property type="match status" value="1"/>
</dbReference>
<keyword evidence="2" id="KW-1185">Reference proteome</keyword>
<name>A0A0R0BE39_9GAMM</name>
<sequence>MNAADAPGTPGQVRIGCAGWSLSRAAQTAFGAGDSVLQRYATRLPMVEINSSFYRPHQAATYARWAASVPAGFRFAVKLPRLISHERRLRDTMQPLALFLDGVMALGDRLGPLLLQLPPSLAYEPATVTEFLHGLRARTSVDVACEPRHPSWFTADVDALLSDHGIARVAADPARVPAAAVPGGDRTWSYWRWHGQPQIYRSAYSEQALVGLAEQLQREAAAQRRAWCVLDNTALGHATGNALRLQTLLREHAHA</sequence>
<reference evidence="1 2" key="1">
    <citation type="journal article" date="2016" name="Front. Microbiol.">
        <title>Genome Sequence of Type Strains of Genus Stenotrophomonas.</title>
        <authorList>
            <person name="Patil P.P."/>
            <person name="Midha S."/>
            <person name="Kumar S."/>
            <person name="Patil P.B."/>
        </authorList>
    </citation>
    <scope>NUCLEOTIDE SEQUENCE [LARGE SCALE GENOMIC DNA]</scope>
    <source>
        <strain evidence="1 2">LMG 978</strain>
    </source>
</reference>
<dbReference type="Pfam" id="PF01904">
    <property type="entry name" value="DUF72"/>
    <property type="match status" value="1"/>
</dbReference>
<proteinExistence type="predicted"/>
<evidence type="ECO:0000313" key="1">
    <source>
        <dbReference type="EMBL" id="KRG52642.1"/>
    </source>
</evidence>
<gene>
    <name evidence="1" type="ORF">ARC23_05830</name>
</gene>